<dbReference type="PANTHER" id="PTHR43777">
    <property type="entry name" value="MOLYBDENUM COFACTOR CYTIDYLYLTRANSFERASE"/>
    <property type="match status" value="1"/>
</dbReference>
<evidence type="ECO:0000313" key="2">
    <source>
        <dbReference type="EMBL" id="SVD19467.1"/>
    </source>
</evidence>
<accession>A0A382TDC4</accession>
<dbReference type="PANTHER" id="PTHR43777:SF1">
    <property type="entry name" value="MOLYBDENUM COFACTOR CYTIDYLYLTRANSFERASE"/>
    <property type="match status" value="1"/>
</dbReference>
<dbReference type="InterPro" id="IPR029044">
    <property type="entry name" value="Nucleotide-diphossugar_trans"/>
</dbReference>
<feature type="domain" description="MobA-like NTP transferase" evidence="1">
    <location>
        <begin position="87"/>
        <end position="250"/>
    </location>
</feature>
<dbReference type="EMBL" id="UINC01135369">
    <property type="protein sequence ID" value="SVD19467.1"/>
    <property type="molecule type" value="Genomic_DNA"/>
</dbReference>
<dbReference type="Gene3D" id="3.90.550.10">
    <property type="entry name" value="Spore Coat Polysaccharide Biosynthesis Protein SpsA, Chain A"/>
    <property type="match status" value="1"/>
</dbReference>
<gene>
    <name evidence="2" type="ORF">METZ01_LOCUS372321</name>
</gene>
<dbReference type="SUPFAM" id="SSF53448">
    <property type="entry name" value="Nucleotide-diphospho-sugar transferases"/>
    <property type="match status" value="1"/>
</dbReference>
<dbReference type="AlphaFoldDB" id="A0A382TDC4"/>
<dbReference type="CDD" id="cd04182">
    <property type="entry name" value="GT_2_like_f"/>
    <property type="match status" value="1"/>
</dbReference>
<protein>
    <recommendedName>
        <fullName evidence="1">MobA-like NTP transferase domain-containing protein</fullName>
    </recommendedName>
</protein>
<name>A0A382TDC4_9ZZZZ</name>
<sequence length="283" mass="30860">DPGNLLFIGQRAGLPIVGMPGCARSPKLNGFDWVLWRLLANIEVSPQDIMLMGSGGLLKEINERGQLRQNSNGANEKATGGEAKVIALILAAGSSTRMGAKNKLLANVIGKPMITHVVDAIRQSMVNSVVVVTGYERDQIENVLSHYEISFVHNENFNAGLSESLKVGLKEIPDDVDGVLICLGDMPLLTSTIIDKLIKAFDPIEGRSICVPINGRKRGNPVLWDKSYLAEMTEIVGDVGAKKLLEKYSDHVFEVSFEEDNVLIDVDTPDLLKSLNERLLKEG</sequence>
<feature type="non-terminal residue" evidence="2">
    <location>
        <position position="1"/>
    </location>
</feature>
<proteinExistence type="predicted"/>
<dbReference type="GO" id="GO:0016779">
    <property type="term" value="F:nucleotidyltransferase activity"/>
    <property type="evidence" value="ECO:0007669"/>
    <property type="project" value="UniProtKB-ARBA"/>
</dbReference>
<dbReference type="InterPro" id="IPR025877">
    <property type="entry name" value="MobA-like_NTP_Trfase"/>
</dbReference>
<dbReference type="Pfam" id="PF12804">
    <property type="entry name" value="NTP_transf_3"/>
    <property type="match status" value="1"/>
</dbReference>
<reference evidence="2" key="1">
    <citation type="submission" date="2018-05" db="EMBL/GenBank/DDBJ databases">
        <authorList>
            <person name="Lanie J.A."/>
            <person name="Ng W.-L."/>
            <person name="Kazmierczak K.M."/>
            <person name="Andrzejewski T.M."/>
            <person name="Davidsen T.M."/>
            <person name="Wayne K.J."/>
            <person name="Tettelin H."/>
            <person name="Glass J.I."/>
            <person name="Rusch D."/>
            <person name="Podicherti R."/>
            <person name="Tsui H.-C.T."/>
            <person name="Winkler M.E."/>
        </authorList>
    </citation>
    <scope>NUCLEOTIDE SEQUENCE</scope>
</reference>
<evidence type="ECO:0000259" key="1">
    <source>
        <dbReference type="Pfam" id="PF12804"/>
    </source>
</evidence>
<organism evidence="2">
    <name type="scientific">marine metagenome</name>
    <dbReference type="NCBI Taxonomy" id="408172"/>
    <lineage>
        <taxon>unclassified sequences</taxon>
        <taxon>metagenomes</taxon>
        <taxon>ecological metagenomes</taxon>
    </lineage>
</organism>